<dbReference type="Gene3D" id="3.40.50.300">
    <property type="entry name" value="P-loop containing nucleotide triphosphate hydrolases"/>
    <property type="match status" value="1"/>
</dbReference>
<feature type="non-terminal residue" evidence="5">
    <location>
        <position position="1"/>
    </location>
</feature>
<dbReference type="GO" id="GO:0016887">
    <property type="term" value="F:ATP hydrolysis activity"/>
    <property type="evidence" value="ECO:0007669"/>
    <property type="project" value="InterPro"/>
</dbReference>
<dbReference type="PROSITE" id="PS50893">
    <property type="entry name" value="ABC_TRANSPORTER_2"/>
    <property type="match status" value="1"/>
</dbReference>
<feature type="transmembrane region" description="Helical" evidence="3">
    <location>
        <begin position="6"/>
        <end position="25"/>
    </location>
</feature>
<evidence type="ECO:0000259" key="4">
    <source>
        <dbReference type="PROSITE" id="PS50893"/>
    </source>
</evidence>
<keyword evidence="1" id="KW-0547">Nucleotide-binding</keyword>
<evidence type="ECO:0000256" key="1">
    <source>
        <dbReference type="ARBA" id="ARBA00022741"/>
    </source>
</evidence>
<dbReference type="Pfam" id="PF00005">
    <property type="entry name" value="ABC_tran"/>
    <property type="match status" value="1"/>
</dbReference>
<evidence type="ECO:0000256" key="3">
    <source>
        <dbReference type="SAM" id="Phobius"/>
    </source>
</evidence>
<evidence type="ECO:0000313" key="5">
    <source>
        <dbReference type="EMBL" id="JAP90966.1"/>
    </source>
</evidence>
<dbReference type="PANTHER" id="PTHR43038">
    <property type="entry name" value="ATP-BINDING CASSETTE, SUB-FAMILY H, MEMBER 1"/>
    <property type="match status" value="1"/>
</dbReference>
<dbReference type="PANTHER" id="PTHR43038:SF3">
    <property type="entry name" value="ABC TRANSPORTER G FAMILY MEMBER 20 ISOFORM X1"/>
    <property type="match status" value="1"/>
</dbReference>
<feature type="transmembrane region" description="Helical" evidence="3">
    <location>
        <begin position="816"/>
        <end position="841"/>
    </location>
</feature>
<proteinExistence type="predicted"/>
<sequence length="931" mass="108019">MIINLLINILLVFLLLMTQVMNINNFKSQWDPMLPRWVTWLLFVVLPFYAFLIPIDYLAGYFYLVCAPKLKFDITVQDLFGDRSKDPIHYGDQIWYLPQFSAILAIVIVHLFLWIMIIIYLTRTISTSTYKGVKWNYIFDRAFYKKNCQIPQQEVNQLQVKNVSMSYSQKCGKQLNVLNDISFDLQEGDVLGVIGSSGCGKTTLCKVLENRLRLAEGQQVLYNGIDISGEYKVHSVTASCPQDKTNIADGLSIMQNITVYKEYINWQCEDYSLNEYIALLLDKLNLERFKTFKYNELSGGMQRRLSLLLTLIQVPKVLILDEVTANVDPSLKHEIWEVIQFHKAKFGGIIIFTSHDCYELQYICNKILFIEDGKARRFDTIGNIMRLEKGQTLNNILFQNQLDLETPVIRTNNKTIDNSLETDQLITEKKKPNSIIKISVLKRFFWHLETRFSTVLVCMFLTIIMIALLSSITMNDFNSITNKFGESPPDLQGFMDLYLKNMNIDSQEKFEQQLLNFSTKNINQAYPQYFETQNFKRTFNLDQINQNKMTFGAFSMFRSQYAEQESYVNYIVNGTVPTAEPHVQFLAAIKNVDCVVQELETTSEYTNCSTNYSRVHKGKTLPDFIQFESISSVREYLKEHGPSVKERRKLSELSEEERAMFFSSRPITVLEANDKELNIFLSMPPNRGYGDKFGKEYFSMMLYGQYNYDYKMQENSGVDQFLFVNYYNDAITRYHMSLNPGVLIQGNFVAQPFMSITNDNFKVVQSRIMGEQFLGYMFPAAACLFPMFFIISMWSDSKNLTRTDLEALGYSQTKQMLAQIVVNSVQNAIIMLVLYIVFIIFYQIPQLGTVEEWVILVFECIQHAILYQLYFFLITNIPTLFVTLSLVMILTLVIGSFTQITFQIALSLSALFPGLVFIYHSRRVVGRWYSF</sequence>
<reference evidence="5" key="1">
    <citation type="submission" date="2015-07" db="EMBL/GenBank/DDBJ databases">
        <title>Adaptation to a free-living lifestyle via gene acquisitions in the diplomonad Trepomonas sp. PC1.</title>
        <authorList>
            <person name="Xu F."/>
            <person name="Jerlstrom-Hultqvist J."/>
            <person name="Kolisko M."/>
            <person name="Simpson A.G.B."/>
            <person name="Roger A.J."/>
            <person name="Svard S.G."/>
            <person name="Andersson J.O."/>
        </authorList>
    </citation>
    <scope>NUCLEOTIDE SEQUENCE</scope>
    <source>
        <strain evidence="5">PC1</strain>
    </source>
</reference>
<dbReference type="SUPFAM" id="SSF52540">
    <property type="entry name" value="P-loop containing nucleoside triphosphate hydrolases"/>
    <property type="match status" value="1"/>
</dbReference>
<keyword evidence="2" id="KW-0067">ATP-binding</keyword>
<feature type="non-terminal residue" evidence="5">
    <location>
        <position position="931"/>
    </location>
</feature>
<dbReference type="InterPro" id="IPR003593">
    <property type="entry name" value="AAA+_ATPase"/>
</dbReference>
<dbReference type="InterPro" id="IPR003439">
    <property type="entry name" value="ABC_transporter-like_ATP-bd"/>
</dbReference>
<name>A0A146K5R9_9EUKA</name>
<dbReference type="PROSITE" id="PS00211">
    <property type="entry name" value="ABC_TRANSPORTER_1"/>
    <property type="match status" value="1"/>
</dbReference>
<feature type="transmembrane region" description="Helical" evidence="3">
    <location>
        <begin position="37"/>
        <end position="55"/>
    </location>
</feature>
<evidence type="ECO:0000256" key="2">
    <source>
        <dbReference type="ARBA" id="ARBA00022840"/>
    </source>
</evidence>
<feature type="transmembrane region" description="Helical" evidence="3">
    <location>
        <begin position="880"/>
        <end position="898"/>
    </location>
</feature>
<keyword evidence="3" id="KW-0472">Membrane</keyword>
<dbReference type="EMBL" id="GDID01005640">
    <property type="protein sequence ID" value="JAP90966.1"/>
    <property type="molecule type" value="Transcribed_RNA"/>
</dbReference>
<feature type="transmembrane region" description="Helical" evidence="3">
    <location>
        <begin position="100"/>
        <end position="121"/>
    </location>
</feature>
<feature type="transmembrane region" description="Helical" evidence="3">
    <location>
        <begin position="773"/>
        <end position="795"/>
    </location>
</feature>
<dbReference type="InterPro" id="IPR027417">
    <property type="entry name" value="P-loop_NTPase"/>
</dbReference>
<feature type="domain" description="ABC transporter" evidence="4">
    <location>
        <begin position="158"/>
        <end position="397"/>
    </location>
</feature>
<gene>
    <name evidence="5" type="ORF">TPC1_17566</name>
</gene>
<accession>A0A146K5R9</accession>
<feature type="transmembrane region" description="Helical" evidence="3">
    <location>
        <begin position="904"/>
        <end position="921"/>
    </location>
</feature>
<feature type="transmembrane region" description="Helical" evidence="3">
    <location>
        <begin position="452"/>
        <end position="474"/>
    </location>
</feature>
<dbReference type="SMART" id="SM00382">
    <property type="entry name" value="AAA"/>
    <property type="match status" value="1"/>
</dbReference>
<dbReference type="InterPro" id="IPR017871">
    <property type="entry name" value="ABC_transporter-like_CS"/>
</dbReference>
<keyword evidence="3" id="KW-0812">Transmembrane</keyword>
<dbReference type="GO" id="GO:0005524">
    <property type="term" value="F:ATP binding"/>
    <property type="evidence" value="ECO:0007669"/>
    <property type="project" value="UniProtKB-KW"/>
</dbReference>
<protein>
    <submittedName>
        <fullName evidence="5">ABC transporter family protein</fullName>
    </submittedName>
</protein>
<keyword evidence="3" id="KW-1133">Transmembrane helix</keyword>
<dbReference type="AlphaFoldDB" id="A0A146K5R9"/>
<organism evidence="5">
    <name type="scientific">Trepomonas sp. PC1</name>
    <dbReference type="NCBI Taxonomy" id="1076344"/>
    <lineage>
        <taxon>Eukaryota</taxon>
        <taxon>Metamonada</taxon>
        <taxon>Diplomonadida</taxon>
        <taxon>Hexamitidae</taxon>
        <taxon>Hexamitinae</taxon>
        <taxon>Trepomonas</taxon>
    </lineage>
</organism>